<dbReference type="PANTHER" id="PTHR31123">
    <property type="entry name" value="ACCUMULATION OF DYADS PROTEIN 2-RELATED"/>
    <property type="match status" value="1"/>
</dbReference>
<dbReference type="AlphaFoldDB" id="A0A167V3H7"/>
<dbReference type="PANTHER" id="PTHR31123:SF1">
    <property type="entry name" value="ACCUMULATION OF DYADS PROTEIN 2-RELATED"/>
    <property type="match status" value="1"/>
</dbReference>
<keyword evidence="5 7" id="KW-0472">Membrane</keyword>
<reference evidence="8 9" key="1">
    <citation type="journal article" date="2016" name="Genome Biol. Evol.">
        <title>Divergent and convergent evolution of fungal pathogenicity.</title>
        <authorList>
            <person name="Shang Y."/>
            <person name="Xiao G."/>
            <person name="Zheng P."/>
            <person name="Cen K."/>
            <person name="Zhan S."/>
            <person name="Wang C."/>
        </authorList>
    </citation>
    <scope>NUCLEOTIDE SEQUENCE [LARGE SCALE GENOMIC DNA]</scope>
    <source>
        <strain evidence="8 9">ARSEF 7405</strain>
    </source>
</reference>
<comment type="subcellular location">
    <subcellularLocation>
        <location evidence="1">Membrane</location>
        <topology evidence="1">Multi-pass membrane protein</topology>
    </subcellularLocation>
</comment>
<sequence>MEKQEQPRGQSSGTSSADKEMSGQHADLAQSMTLEEQQVAQAAARFGYGPLAQVTQQPGYYYRAFGGEMQPGLMPAAQIQQRKFGNPAPLGLCGFALTTFVLSLVNLQTRGVTAPNLVVASAYAYGGLVQLLAGMWEMAVGNTFGATALSSYGGFWITYGIILTPGGFGIVDAIKTANGNSGLQNAQAFWLIGWFIFTTIMCFLTLRSTVAFFSLFFLLDMTFLLLAIGHFVQTDSGDPTASIIKAAGVFGLLTSFAAWYNAFAGLADDSNSFFIAPVAHFPWSADPSRRKTEKAQV</sequence>
<evidence type="ECO:0000256" key="3">
    <source>
        <dbReference type="ARBA" id="ARBA00022692"/>
    </source>
</evidence>
<feature type="transmembrane region" description="Helical" evidence="7">
    <location>
        <begin position="88"/>
        <end position="105"/>
    </location>
</feature>
<dbReference type="VEuPathDB" id="FungiDB:AAP_06029"/>
<name>A0A167V3H7_9EURO</name>
<protein>
    <submittedName>
        <fullName evidence="8">GPR/FUN34 family protein</fullName>
    </submittedName>
</protein>
<evidence type="ECO:0000313" key="8">
    <source>
        <dbReference type="EMBL" id="KZZ86994.1"/>
    </source>
</evidence>
<keyword evidence="3 7" id="KW-0812">Transmembrane</keyword>
<evidence type="ECO:0000256" key="6">
    <source>
        <dbReference type="SAM" id="MobiDB-lite"/>
    </source>
</evidence>
<feature type="transmembrane region" description="Helical" evidence="7">
    <location>
        <begin position="212"/>
        <end position="232"/>
    </location>
</feature>
<evidence type="ECO:0000313" key="9">
    <source>
        <dbReference type="Proteomes" id="UP000242877"/>
    </source>
</evidence>
<dbReference type="PROSITE" id="PS01114">
    <property type="entry name" value="GPR1_FUN34_YAAH"/>
    <property type="match status" value="1"/>
</dbReference>
<feature type="region of interest" description="Disordered" evidence="6">
    <location>
        <begin position="1"/>
        <end position="25"/>
    </location>
</feature>
<evidence type="ECO:0000256" key="2">
    <source>
        <dbReference type="ARBA" id="ARBA00005587"/>
    </source>
</evidence>
<dbReference type="NCBIfam" id="NF038013">
    <property type="entry name" value="AceTr_1"/>
    <property type="match status" value="1"/>
</dbReference>
<accession>A0A167V3H7</accession>
<dbReference type="Proteomes" id="UP000242877">
    <property type="component" value="Unassembled WGS sequence"/>
</dbReference>
<organism evidence="8 9">
    <name type="scientific">Ascosphaera apis ARSEF 7405</name>
    <dbReference type="NCBI Taxonomy" id="392613"/>
    <lineage>
        <taxon>Eukaryota</taxon>
        <taxon>Fungi</taxon>
        <taxon>Dikarya</taxon>
        <taxon>Ascomycota</taxon>
        <taxon>Pezizomycotina</taxon>
        <taxon>Eurotiomycetes</taxon>
        <taxon>Eurotiomycetidae</taxon>
        <taxon>Onygenales</taxon>
        <taxon>Ascosphaeraceae</taxon>
        <taxon>Ascosphaera</taxon>
    </lineage>
</organism>
<comment type="similarity">
    <text evidence="2">Belongs to the acetate uptake transporter (AceTr) (TC 2.A.96) family.</text>
</comment>
<keyword evidence="4 7" id="KW-1133">Transmembrane helix</keyword>
<feature type="transmembrane region" description="Helical" evidence="7">
    <location>
        <begin position="244"/>
        <end position="263"/>
    </location>
</feature>
<feature type="transmembrane region" description="Helical" evidence="7">
    <location>
        <begin position="156"/>
        <end position="174"/>
    </location>
</feature>
<keyword evidence="9" id="KW-1185">Reference proteome</keyword>
<dbReference type="EMBL" id="AZGZ01000041">
    <property type="protein sequence ID" value="KZZ86994.1"/>
    <property type="molecule type" value="Genomic_DNA"/>
</dbReference>
<dbReference type="Pfam" id="PF01184">
    <property type="entry name" value="Gpr1_Fun34_YaaH"/>
    <property type="match status" value="1"/>
</dbReference>
<dbReference type="InterPro" id="IPR000791">
    <property type="entry name" value="Gpr1/Fun34/SatP-like"/>
</dbReference>
<comment type="caution">
    <text evidence="8">The sequence shown here is derived from an EMBL/GenBank/DDBJ whole genome shotgun (WGS) entry which is preliminary data.</text>
</comment>
<dbReference type="OrthoDB" id="3648309at2759"/>
<evidence type="ECO:0000256" key="4">
    <source>
        <dbReference type="ARBA" id="ARBA00022989"/>
    </source>
</evidence>
<dbReference type="InterPro" id="IPR047622">
    <property type="entry name" value="GPR1_FUN34_YAAH"/>
</dbReference>
<evidence type="ECO:0000256" key="7">
    <source>
        <dbReference type="SAM" id="Phobius"/>
    </source>
</evidence>
<gene>
    <name evidence="8" type="ORF">AAP_06029</name>
</gene>
<feature type="transmembrane region" description="Helical" evidence="7">
    <location>
        <begin position="117"/>
        <end position="136"/>
    </location>
</feature>
<feature type="compositionally biased region" description="Polar residues" evidence="6">
    <location>
        <begin position="7"/>
        <end position="16"/>
    </location>
</feature>
<dbReference type="GO" id="GO:0005886">
    <property type="term" value="C:plasma membrane"/>
    <property type="evidence" value="ECO:0007669"/>
    <property type="project" value="TreeGrafter"/>
</dbReference>
<feature type="transmembrane region" description="Helical" evidence="7">
    <location>
        <begin position="186"/>
        <end position="206"/>
    </location>
</feature>
<dbReference type="GO" id="GO:0015123">
    <property type="term" value="F:acetate transmembrane transporter activity"/>
    <property type="evidence" value="ECO:0007669"/>
    <property type="project" value="TreeGrafter"/>
</dbReference>
<dbReference type="InterPro" id="IPR051633">
    <property type="entry name" value="AceTr"/>
</dbReference>
<evidence type="ECO:0000256" key="5">
    <source>
        <dbReference type="ARBA" id="ARBA00023136"/>
    </source>
</evidence>
<proteinExistence type="inferred from homology"/>
<evidence type="ECO:0000256" key="1">
    <source>
        <dbReference type="ARBA" id="ARBA00004141"/>
    </source>
</evidence>